<evidence type="ECO:0000313" key="11">
    <source>
        <dbReference type="EMBL" id="TVU48538.1"/>
    </source>
</evidence>
<feature type="domain" description="Leucine-rich repeat-containing N-terminal plant-type" evidence="9">
    <location>
        <begin position="34"/>
        <end position="73"/>
    </location>
</feature>
<dbReference type="InterPro" id="IPR001611">
    <property type="entry name" value="Leu-rich_rpt"/>
</dbReference>
<evidence type="ECO:0000313" key="12">
    <source>
        <dbReference type="Proteomes" id="UP000324897"/>
    </source>
</evidence>
<dbReference type="InterPro" id="IPR001245">
    <property type="entry name" value="Ser-Thr/Tyr_kinase_cat_dom"/>
</dbReference>
<feature type="chain" id="PRO_5023835779" description="Protein kinase domain-containing protein" evidence="7">
    <location>
        <begin position="31"/>
        <end position="976"/>
    </location>
</feature>
<dbReference type="Pfam" id="PF00560">
    <property type="entry name" value="LRR_1"/>
    <property type="match status" value="2"/>
</dbReference>
<protein>
    <recommendedName>
        <fullName evidence="13">Protein kinase domain-containing protein</fullName>
    </recommendedName>
</protein>
<evidence type="ECO:0000256" key="1">
    <source>
        <dbReference type="ARBA" id="ARBA00004370"/>
    </source>
</evidence>
<evidence type="ECO:0000259" key="10">
    <source>
        <dbReference type="Pfam" id="PF23598"/>
    </source>
</evidence>
<dbReference type="GO" id="GO:0004674">
    <property type="term" value="F:protein serine/threonine kinase activity"/>
    <property type="evidence" value="ECO:0007669"/>
    <property type="project" value="UniProtKB-EC"/>
</dbReference>
<feature type="transmembrane region" description="Helical" evidence="6">
    <location>
        <begin position="516"/>
        <end position="540"/>
    </location>
</feature>
<feature type="signal peptide" evidence="7">
    <location>
        <begin position="1"/>
        <end position="30"/>
    </location>
</feature>
<dbReference type="Pfam" id="PF23598">
    <property type="entry name" value="LRR_14"/>
    <property type="match status" value="1"/>
</dbReference>
<keyword evidence="6" id="KW-0472">Membrane</keyword>
<dbReference type="FunFam" id="3.80.10.10:FF:000486">
    <property type="entry name" value="probable LRR receptor-like serine/threonine-protein kinase At1g12460"/>
    <property type="match status" value="1"/>
</dbReference>
<evidence type="ECO:0000256" key="4">
    <source>
        <dbReference type="ARBA" id="ARBA00022737"/>
    </source>
</evidence>
<dbReference type="Gene3D" id="3.80.10.10">
    <property type="entry name" value="Ribonuclease Inhibitor"/>
    <property type="match status" value="1"/>
</dbReference>
<accession>A0A5J9WJX6</accession>
<dbReference type="GO" id="GO:0016020">
    <property type="term" value="C:membrane"/>
    <property type="evidence" value="ECO:0007669"/>
    <property type="project" value="UniProtKB-SubCell"/>
</dbReference>
<dbReference type="Gene3D" id="1.10.510.10">
    <property type="entry name" value="Transferase(Phosphotransferase) domain 1"/>
    <property type="match status" value="1"/>
</dbReference>
<feature type="region of interest" description="Disordered" evidence="5">
    <location>
        <begin position="692"/>
        <end position="728"/>
    </location>
</feature>
<keyword evidence="3 7" id="KW-0732">Signal</keyword>
<dbReference type="SUPFAM" id="SSF52058">
    <property type="entry name" value="L domain-like"/>
    <property type="match status" value="2"/>
</dbReference>
<dbReference type="PANTHER" id="PTHR48010:SF44">
    <property type="entry name" value="F16P17.10 PROTEIN"/>
    <property type="match status" value="1"/>
</dbReference>
<name>A0A5J9WJX6_9POAL</name>
<dbReference type="OrthoDB" id="676979at2759"/>
<dbReference type="Pfam" id="PF08263">
    <property type="entry name" value="LRRNT_2"/>
    <property type="match status" value="1"/>
</dbReference>
<keyword evidence="2" id="KW-0433">Leucine-rich repeat</keyword>
<dbReference type="PANTHER" id="PTHR48010">
    <property type="entry name" value="OS05G0588300 PROTEIN"/>
    <property type="match status" value="1"/>
</dbReference>
<keyword evidence="6" id="KW-0812">Transmembrane</keyword>
<organism evidence="11 12">
    <name type="scientific">Eragrostis curvula</name>
    <name type="common">weeping love grass</name>
    <dbReference type="NCBI Taxonomy" id="38414"/>
    <lineage>
        <taxon>Eukaryota</taxon>
        <taxon>Viridiplantae</taxon>
        <taxon>Streptophyta</taxon>
        <taxon>Embryophyta</taxon>
        <taxon>Tracheophyta</taxon>
        <taxon>Spermatophyta</taxon>
        <taxon>Magnoliopsida</taxon>
        <taxon>Liliopsida</taxon>
        <taxon>Poales</taxon>
        <taxon>Poaceae</taxon>
        <taxon>PACMAD clade</taxon>
        <taxon>Chloridoideae</taxon>
        <taxon>Eragrostideae</taxon>
        <taxon>Eragrostidinae</taxon>
        <taxon>Eragrostis</taxon>
    </lineage>
</organism>
<dbReference type="InterPro" id="IPR032675">
    <property type="entry name" value="LRR_dom_sf"/>
</dbReference>
<evidence type="ECO:0000256" key="6">
    <source>
        <dbReference type="SAM" id="Phobius"/>
    </source>
</evidence>
<evidence type="ECO:0000256" key="3">
    <source>
        <dbReference type="ARBA" id="ARBA00022729"/>
    </source>
</evidence>
<evidence type="ECO:0000259" key="9">
    <source>
        <dbReference type="Pfam" id="PF08263"/>
    </source>
</evidence>
<sequence>MRRCRSDLLLAAAALVLLLLLLLHCEVANAATDAERRILLEFKAAITADPRGALASWTATGDPCYDFAGVTCDPSTRAVSRLRVHGAGLEGALTPSLARLPALESISLFGNRLAGGVPRSFAALSPTLRKLNLSRNALAGEIPPFLGAFPWLRLLDLSYNAFTGEIPSALFDPCLRLRYVSLAHNDLAGPVPPGIANCSRLAGFDFSYNRLSGELPAQVCAPPEMNYISVRSNSLSGDVASKLASCRSIDLIDVGSNKFTGPAPFALLSLVNITYFNVSSNAFDGQIPSIATCGAKFSYLDASGNQLTGPVPESVVNCRNLRVLDLGANSLAGGIPPVIGTLRSLSVLRLAGNGGISGAIPTELGGIEMLVTLDLAGLALTGQIPRSLTQCQFLLELNLSGNQLQGAIPDTLNNLTYLKMLDLHMNRLDGGIPVTLGQLTNLDLLDLSENRLTGPIPSELGSLSNLTHFNVSFNDLSGMIPSAPVLQNFGESAFIGNPRLCGSPLNHLCGGHRKRLGVPIIIVIVAAALILIGICIVCAMNIKAYASKSRDVEDSKEEEEVLVSESTPLASPGSNAIIGKLVLFSKSLPSRYEDWEAGTKALVDKDCIVGGGSVGTVYKATFENGLSIAVKKLETLGRMTDQDEFEHEMSQLGNLSHTNLVAFQGYYWSSSMQLLLSEFMTNGSLYDHLHGDRPRSFSESSSTGGGALPARSAATQTTQISFPSQMSQVDGEFEVPEFNPRERVKQQISVPFLWEVKPGAPKRDWVISKPMPTVFACPSPTPAKLIVSVPFQWEEKPGKPLQEASPFHVGADHGGFSASSCSLNPFVVESEEEYALGFDLEAFGFPDSKDTSAAAAWIGGSSRRDDWFSFSDSEDYSHSSGDTSAQDFQFPRAPSEKSWEVANDDDQLTTIQFPRAPSEKSWEVANDDDQLTNSWSPPRNTVTTLEELMVLSRRLRCGQGLPVDIKKKGLSSTVML</sequence>
<dbReference type="InterPro" id="IPR013210">
    <property type="entry name" value="LRR_N_plant-typ"/>
</dbReference>
<reference evidence="11 12" key="1">
    <citation type="journal article" date="2019" name="Sci. Rep.">
        <title>A high-quality genome of Eragrostis curvula grass provides insights into Poaceae evolution and supports new strategies to enhance forage quality.</title>
        <authorList>
            <person name="Carballo J."/>
            <person name="Santos B.A.C.M."/>
            <person name="Zappacosta D."/>
            <person name="Garbus I."/>
            <person name="Selva J.P."/>
            <person name="Gallo C.A."/>
            <person name="Diaz A."/>
            <person name="Albertini E."/>
            <person name="Caccamo M."/>
            <person name="Echenique V."/>
        </authorList>
    </citation>
    <scope>NUCLEOTIDE SEQUENCE [LARGE SCALE GENOMIC DNA]</scope>
    <source>
        <strain evidence="12">cv. Victoria</strain>
        <tissue evidence="11">Leaf</tissue>
    </source>
</reference>
<comment type="caution">
    <text evidence="11">The sequence shown here is derived from an EMBL/GenBank/DDBJ whole genome shotgun (WGS) entry which is preliminary data.</text>
</comment>
<evidence type="ECO:0000259" key="8">
    <source>
        <dbReference type="Pfam" id="PF07714"/>
    </source>
</evidence>
<evidence type="ECO:0000256" key="2">
    <source>
        <dbReference type="ARBA" id="ARBA00022614"/>
    </source>
</evidence>
<evidence type="ECO:0000256" key="5">
    <source>
        <dbReference type="SAM" id="MobiDB-lite"/>
    </source>
</evidence>
<dbReference type="Pfam" id="PF07714">
    <property type="entry name" value="PK_Tyr_Ser-Thr"/>
    <property type="match status" value="1"/>
</dbReference>
<keyword evidence="12" id="KW-1185">Reference proteome</keyword>
<dbReference type="EMBL" id="RWGY01000004">
    <property type="protein sequence ID" value="TVU48538.1"/>
    <property type="molecule type" value="Genomic_DNA"/>
</dbReference>
<comment type="subcellular location">
    <subcellularLocation>
        <location evidence="1">Membrane</location>
    </subcellularLocation>
</comment>
<proteinExistence type="predicted"/>
<gene>
    <name evidence="11" type="ORF">EJB05_08177</name>
</gene>
<feature type="domain" description="Serine-threonine/tyrosine-protein kinase catalytic" evidence="8">
    <location>
        <begin position="608"/>
        <end position="699"/>
    </location>
</feature>
<keyword evidence="4" id="KW-0677">Repeat</keyword>
<dbReference type="Proteomes" id="UP000324897">
    <property type="component" value="Chromosome 5"/>
</dbReference>
<dbReference type="Gramene" id="TVU48538">
    <property type="protein sequence ID" value="TVU48538"/>
    <property type="gene ID" value="EJB05_08177"/>
</dbReference>
<dbReference type="SUPFAM" id="SSF56112">
    <property type="entry name" value="Protein kinase-like (PK-like)"/>
    <property type="match status" value="1"/>
</dbReference>
<evidence type="ECO:0000256" key="7">
    <source>
        <dbReference type="SAM" id="SignalP"/>
    </source>
</evidence>
<keyword evidence="6" id="KW-1133">Transmembrane helix</keyword>
<dbReference type="InterPro" id="IPR050994">
    <property type="entry name" value="At_inactive_RLKs"/>
</dbReference>
<dbReference type="FunFam" id="3.30.200.20:FF:000450">
    <property type="entry name" value="Putative LRR receptor-like serine/threonine-protein kinase"/>
    <property type="match status" value="1"/>
</dbReference>
<dbReference type="AlphaFoldDB" id="A0A5J9WJX6"/>
<dbReference type="InterPro" id="IPR055414">
    <property type="entry name" value="LRR_R13L4/SHOC2-like"/>
</dbReference>
<feature type="compositionally biased region" description="Polar residues" evidence="5">
    <location>
        <begin position="713"/>
        <end position="728"/>
    </location>
</feature>
<feature type="domain" description="Disease resistance R13L4/SHOC-2-like LRR" evidence="10">
    <location>
        <begin position="314"/>
        <end position="475"/>
    </location>
</feature>
<dbReference type="FunFam" id="3.80.10.10:FF:000900">
    <property type="entry name" value="Leucine-rich repeat transmembrane protein kinase, putative, expressed"/>
    <property type="match status" value="1"/>
</dbReference>
<dbReference type="InterPro" id="IPR011009">
    <property type="entry name" value="Kinase-like_dom_sf"/>
</dbReference>
<evidence type="ECO:0008006" key="13">
    <source>
        <dbReference type="Google" id="ProtNLM"/>
    </source>
</evidence>